<evidence type="ECO:0000256" key="2">
    <source>
        <dbReference type="ARBA" id="ARBA00009072"/>
    </source>
</evidence>
<comment type="caution">
    <text evidence="5">The sequence shown here is derived from an EMBL/GenBank/DDBJ whole genome shotgun (WGS) entry which is preliminary data.</text>
</comment>
<dbReference type="PANTHER" id="PTHR12940:SF0">
    <property type="entry name" value="SPLICING FACTOR ESS-2 HOMOLOG"/>
    <property type="match status" value="1"/>
</dbReference>
<accession>A0A1Y1JF54</accession>
<comment type="subcellular location">
    <subcellularLocation>
        <location evidence="1">Nucleus</location>
    </subcellularLocation>
</comment>
<dbReference type="RefSeq" id="XP_028543469.1">
    <property type="nucleotide sequence ID" value="XM_028687668.1"/>
</dbReference>
<comment type="similarity">
    <text evidence="2">Belongs to the ESS2 family.</text>
</comment>
<dbReference type="EMBL" id="BDQF01000010">
    <property type="protein sequence ID" value="GAW80880.1"/>
    <property type="molecule type" value="Genomic_DNA"/>
</dbReference>
<evidence type="ECO:0000256" key="3">
    <source>
        <dbReference type="ARBA" id="ARBA00023242"/>
    </source>
</evidence>
<dbReference type="Pfam" id="PF09751">
    <property type="entry name" value="Es2"/>
    <property type="match status" value="1"/>
</dbReference>
<dbReference type="InterPro" id="IPR019148">
    <property type="entry name" value="Nuclear_protein_DGCR14_ESS-2"/>
</dbReference>
<feature type="compositionally biased region" description="Acidic residues" evidence="4">
    <location>
        <begin position="439"/>
        <end position="451"/>
    </location>
</feature>
<dbReference type="AlphaFoldDB" id="A0A1Y1JF54"/>
<dbReference type="Proteomes" id="UP000195521">
    <property type="component" value="Unassembled WGS sequence"/>
</dbReference>
<dbReference type="OrthoDB" id="19679at2759"/>
<organism evidence="5 6">
    <name type="scientific">Plasmodium gonderi</name>
    <dbReference type="NCBI Taxonomy" id="77519"/>
    <lineage>
        <taxon>Eukaryota</taxon>
        <taxon>Sar</taxon>
        <taxon>Alveolata</taxon>
        <taxon>Apicomplexa</taxon>
        <taxon>Aconoidasida</taxon>
        <taxon>Haemosporida</taxon>
        <taxon>Plasmodiidae</taxon>
        <taxon>Plasmodium</taxon>
        <taxon>Plasmodium (Plasmodium)</taxon>
    </lineage>
</organism>
<dbReference type="GO" id="GO:0071013">
    <property type="term" value="C:catalytic step 2 spliceosome"/>
    <property type="evidence" value="ECO:0007669"/>
    <property type="project" value="TreeGrafter"/>
</dbReference>
<reference evidence="6" key="1">
    <citation type="submission" date="2017-04" db="EMBL/GenBank/DDBJ databases">
        <title>Plasmodium gonderi genome.</title>
        <authorList>
            <person name="Arisue N."/>
            <person name="Honma H."/>
            <person name="Kawai S."/>
            <person name="Tougan T."/>
            <person name="Tanabe K."/>
            <person name="Horii T."/>
        </authorList>
    </citation>
    <scope>NUCLEOTIDE SEQUENCE [LARGE SCALE GENOMIC DNA]</scope>
    <source>
        <strain evidence="6">ATCC 30045</strain>
    </source>
</reference>
<evidence type="ECO:0000313" key="5">
    <source>
        <dbReference type="EMBL" id="GAW80880.1"/>
    </source>
</evidence>
<dbReference type="OMA" id="KSPIITW"/>
<name>A0A1Y1JF54_PLAGO</name>
<dbReference type="PANTHER" id="PTHR12940">
    <property type="entry name" value="ES-2 PROTEIN - RELATED"/>
    <property type="match status" value="1"/>
</dbReference>
<sequence>MEESGEGLPREEDISRHEINEDENKIVVREESEYKIARHQKRKKKNNKIIENDETTLEKCENEKIVLFENNEIVEYDATNFRTGHNHIVLLEEDYLSVLEYLIEKKFYPDLHKFREDITSGRDENGYDHTLINTNPFTNYDHYSPEQISSFASPQGRNRNYRQISDFSPNEGMRSCSSLEIYPWRDANSYSQGNNYDCQGKQNNLENTTLKFYSEGNTEFHDKEWKNQFLCIPEKKYKLVTLANGKRHKINLNMNLRDFQKKYTSEDNKSFEYLLRNMKNKNIQKNMYSLIQRDEHNKRMKYIEECTKKGINCYQVSTNKSENELNAMMFSSNIKLNLMDNCTENKLQIYHDNTRFSKEYCEDIKKQIKECEQIRELKLLKKMKESKEDQMVEQGKFNLLSRNNKYEYVRTPVIHAGKGVDKNPIITWGIIASTPILVESEDEEESEDNSDSYDFQNKTSGRKGNRQGNDEDDGDDNYLHSNKEFNLQKINDREITAHKLQDRLKNIKYNKELLKKKNLNILIHKNYSSRMSNTSFRNSVLSRESRKRLNELALKWPLASQILKNKKR</sequence>
<gene>
    <name evidence="5" type="ORF">PGO_090790</name>
</gene>
<evidence type="ECO:0000256" key="4">
    <source>
        <dbReference type="SAM" id="MobiDB-lite"/>
    </source>
</evidence>
<keyword evidence="3" id="KW-0539">Nucleus</keyword>
<dbReference type="GeneID" id="39747598"/>
<proteinExistence type="inferred from homology"/>
<evidence type="ECO:0000313" key="6">
    <source>
        <dbReference type="Proteomes" id="UP000195521"/>
    </source>
</evidence>
<evidence type="ECO:0000256" key="1">
    <source>
        <dbReference type="ARBA" id="ARBA00004123"/>
    </source>
</evidence>
<protein>
    <submittedName>
        <fullName evidence="5">ES2 protein</fullName>
    </submittedName>
</protein>
<feature type="compositionally biased region" description="Basic and acidic residues" evidence="4">
    <location>
        <begin position="8"/>
        <end position="22"/>
    </location>
</feature>
<keyword evidence="6" id="KW-1185">Reference proteome</keyword>
<feature type="region of interest" description="Disordered" evidence="4">
    <location>
        <begin position="439"/>
        <end position="480"/>
    </location>
</feature>
<feature type="region of interest" description="Disordered" evidence="4">
    <location>
        <begin position="1"/>
        <end position="22"/>
    </location>
</feature>